<reference evidence="3" key="1">
    <citation type="submission" date="2017-05" db="EMBL/GenBank/DDBJ databases">
        <authorList>
            <person name="Rodrigo-Torres L."/>
            <person name="Arahal R. D."/>
            <person name="Lucena T."/>
        </authorList>
    </citation>
    <scope>NUCLEOTIDE SEQUENCE [LARGE SCALE GENOMIC DNA]</scope>
    <source>
        <strain evidence="3">CECT 8621</strain>
    </source>
</reference>
<protein>
    <recommendedName>
        <fullName evidence="4">Tat pathway signal sequence domain protein</fullName>
    </recommendedName>
</protein>
<name>A0A238KI10_9RHOB</name>
<keyword evidence="3" id="KW-1185">Reference proteome</keyword>
<evidence type="ECO:0000313" key="2">
    <source>
        <dbReference type="EMBL" id="SMX42475.1"/>
    </source>
</evidence>
<dbReference type="Proteomes" id="UP000202922">
    <property type="component" value="Unassembled WGS sequence"/>
</dbReference>
<dbReference type="OrthoDB" id="7707524at2"/>
<dbReference type="EMBL" id="FXYE01000002">
    <property type="protein sequence ID" value="SMX42475.1"/>
    <property type="molecule type" value="Genomic_DNA"/>
</dbReference>
<organism evidence="2 3">
    <name type="scientific">Actibacterium lipolyticum</name>
    <dbReference type="NCBI Taxonomy" id="1524263"/>
    <lineage>
        <taxon>Bacteria</taxon>
        <taxon>Pseudomonadati</taxon>
        <taxon>Pseudomonadota</taxon>
        <taxon>Alphaproteobacteria</taxon>
        <taxon>Rhodobacterales</taxon>
        <taxon>Roseobacteraceae</taxon>
        <taxon>Actibacterium</taxon>
    </lineage>
</organism>
<feature type="signal peptide" evidence="1">
    <location>
        <begin position="1"/>
        <end position="29"/>
    </location>
</feature>
<evidence type="ECO:0000313" key="3">
    <source>
        <dbReference type="Proteomes" id="UP000202922"/>
    </source>
</evidence>
<dbReference type="RefSeq" id="WP_093967188.1">
    <property type="nucleotide sequence ID" value="NZ_FXYE01000002.1"/>
</dbReference>
<sequence length="152" mass="16348">MFTPLPRRATHLVLVFFCASLMSVGSGFAAGENVPKPAGVSIELNALDEQSGACRISFLVENRYGEDIGQAVYETVLFNPQGQVARLTLFDFQSLPSQRPRVRQFQIDGLACNDIGRILINGADTCTGDGLPPNACQDGLDLKSVTMVELVG</sequence>
<keyword evidence="1" id="KW-0732">Signal</keyword>
<accession>A0A238KI10</accession>
<gene>
    <name evidence="2" type="ORF">COL8621_01981</name>
</gene>
<dbReference type="AlphaFoldDB" id="A0A238KI10"/>
<feature type="chain" id="PRO_5012873106" description="Tat pathway signal sequence domain protein" evidence="1">
    <location>
        <begin position="30"/>
        <end position="152"/>
    </location>
</feature>
<evidence type="ECO:0000256" key="1">
    <source>
        <dbReference type="SAM" id="SignalP"/>
    </source>
</evidence>
<proteinExistence type="predicted"/>
<evidence type="ECO:0008006" key="4">
    <source>
        <dbReference type="Google" id="ProtNLM"/>
    </source>
</evidence>